<proteinExistence type="predicted"/>
<accession>Q2SA33</accession>
<dbReference type="HOGENOM" id="CLU_035402_1_1_6"/>
<dbReference type="PANTHER" id="PTHR30163:SF9">
    <property type="entry name" value="MEMBRANE-BOUND LYTIC MUREIN TRANSGLYCOSYLASE B"/>
    <property type="match status" value="1"/>
</dbReference>
<evidence type="ECO:0000313" key="4">
    <source>
        <dbReference type="EMBL" id="ABC32491.1"/>
    </source>
</evidence>
<dbReference type="FunFam" id="1.10.8.350:FF:000001">
    <property type="entry name" value="Lytic murein transglycosylase B"/>
    <property type="match status" value="1"/>
</dbReference>
<feature type="signal peptide" evidence="2">
    <location>
        <begin position="1"/>
        <end position="31"/>
    </location>
</feature>
<dbReference type="InterPro" id="IPR043426">
    <property type="entry name" value="MltB-like"/>
</dbReference>
<dbReference type="Proteomes" id="UP000000238">
    <property type="component" value="Chromosome"/>
</dbReference>
<feature type="domain" description="Transglycosylase SLT" evidence="3">
    <location>
        <begin position="41"/>
        <end position="333"/>
    </location>
</feature>
<dbReference type="InterPro" id="IPR023346">
    <property type="entry name" value="Lysozyme-like_dom_sf"/>
</dbReference>
<dbReference type="NCBIfam" id="TIGR02282">
    <property type="entry name" value="MltB"/>
    <property type="match status" value="1"/>
</dbReference>
<dbReference type="CDD" id="cd13399">
    <property type="entry name" value="Slt35-like"/>
    <property type="match status" value="1"/>
</dbReference>
<name>Q2SA33_HAHCH</name>
<evidence type="ECO:0000256" key="1">
    <source>
        <dbReference type="PIRSR" id="PIRSR611757-1"/>
    </source>
</evidence>
<sequence>MQSWNDIPQTIKKSALALFVFSALGISAVNAAEESVAYKSHPEAKKFIASMATKHGFDKAQLQQIFAGTEKKQDIIDAMKRPAEKVLEWKDYRRIFLTDQRIAGGKEFMKENKDALIRAEAEYGVPAQVITAIIGVETLYGRHKGRYRVIDALSTLAFDYPPRSKFFRSELEHYLLLGREQGFDVMSLTGSYAGAMGYGQFIPSSYRSYAVDFNGDKIADILTDKTDAIGSVANYLARHGWRQGESVAMQVEMKEAPPAALLPKKQKPAHSVGKLKKAGVPVPESLDDKARARLMALEAETSKEYWLGLQNFYVITRYNHSDLYAMAVFQLSEAIRNDDSSDTDGSVEAAGG</sequence>
<dbReference type="Gene3D" id="1.10.8.350">
    <property type="entry name" value="Bacterial muramidase"/>
    <property type="match status" value="1"/>
</dbReference>
<dbReference type="RefSeq" id="WP_011399550.1">
    <property type="nucleotide sequence ID" value="NC_007645.1"/>
</dbReference>
<evidence type="ECO:0000259" key="3">
    <source>
        <dbReference type="Pfam" id="PF13406"/>
    </source>
</evidence>
<feature type="active site" evidence="1">
    <location>
        <position position="137"/>
    </location>
</feature>
<dbReference type="Pfam" id="PF13406">
    <property type="entry name" value="SLT_2"/>
    <property type="match status" value="1"/>
</dbReference>
<feature type="chain" id="PRO_5004215503" evidence="2">
    <location>
        <begin position="32"/>
        <end position="352"/>
    </location>
</feature>
<dbReference type="SUPFAM" id="SSF53955">
    <property type="entry name" value="Lysozyme-like"/>
    <property type="match status" value="1"/>
</dbReference>
<dbReference type="KEGG" id="hch:HCH_05841"/>
<keyword evidence="5" id="KW-1185">Reference proteome</keyword>
<dbReference type="InterPro" id="IPR031304">
    <property type="entry name" value="SLT_2"/>
</dbReference>
<dbReference type="GO" id="GO:0008933">
    <property type="term" value="F:peptidoglycan lytic transglycosylase activity"/>
    <property type="evidence" value="ECO:0007669"/>
    <property type="project" value="TreeGrafter"/>
</dbReference>
<gene>
    <name evidence="4" type="primary">mltB</name>
    <name evidence="4" type="ordered locus">HCH_05841</name>
</gene>
<dbReference type="Gene3D" id="1.10.530.10">
    <property type="match status" value="1"/>
</dbReference>
<dbReference type="GO" id="GO:0009253">
    <property type="term" value="P:peptidoglycan catabolic process"/>
    <property type="evidence" value="ECO:0007669"/>
    <property type="project" value="TreeGrafter"/>
</dbReference>
<dbReference type="STRING" id="349521.HCH_05841"/>
<dbReference type="eggNOG" id="COG2951">
    <property type="taxonomic scope" value="Bacteria"/>
</dbReference>
<dbReference type="GO" id="GO:0016757">
    <property type="term" value="F:glycosyltransferase activity"/>
    <property type="evidence" value="ECO:0007669"/>
    <property type="project" value="UniProtKB-KW"/>
</dbReference>
<dbReference type="PANTHER" id="PTHR30163">
    <property type="entry name" value="MEMBRANE-BOUND LYTIC MUREIN TRANSGLYCOSYLASE B"/>
    <property type="match status" value="1"/>
</dbReference>
<keyword evidence="4" id="KW-0328">Glycosyltransferase</keyword>
<dbReference type="EMBL" id="CP000155">
    <property type="protein sequence ID" value="ABC32491.1"/>
    <property type="molecule type" value="Genomic_DNA"/>
</dbReference>
<protein>
    <submittedName>
        <fullName evidence="4">Lytic murein transglycosylase B</fullName>
        <ecNumber evidence="4">2.4.-.-</ecNumber>
    </submittedName>
</protein>
<dbReference type="OrthoDB" id="9772911at2"/>
<dbReference type="InterPro" id="IPR011757">
    <property type="entry name" value="Lytic_transglycosylase_MltB"/>
</dbReference>
<dbReference type="CAZy" id="GH103">
    <property type="family name" value="Glycoside Hydrolase Family 103"/>
</dbReference>
<dbReference type="EC" id="2.4.-.-" evidence="4"/>
<keyword evidence="4" id="KW-0808">Transferase</keyword>
<dbReference type="AlphaFoldDB" id="Q2SA33"/>
<evidence type="ECO:0000256" key="2">
    <source>
        <dbReference type="SAM" id="SignalP"/>
    </source>
</evidence>
<reference evidence="4 5" key="1">
    <citation type="journal article" date="2005" name="Nucleic Acids Res.">
        <title>Genomic blueprint of Hahella chejuensis, a marine microbe producing an algicidal agent.</title>
        <authorList>
            <person name="Jeong H."/>
            <person name="Yim J.H."/>
            <person name="Lee C."/>
            <person name="Choi S.-H."/>
            <person name="Park Y.K."/>
            <person name="Yoon S.H."/>
            <person name="Hur C.-G."/>
            <person name="Kang H.-Y."/>
            <person name="Kim D."/>
            <person name="Lee H.H."/>
            <person name="Park K.H."/>
            <person name="Park S.-H."/>
            <person name="Park H.-S."/>
            <person name="Lee H.K."/>
            <person name="Oh T.K."/>
            <person name="Kim J.F."/>
        </authorList>
    </citation>
    <scope>NUCLEOTIDE SEQUENCE [LARGE SCALE GENOMIC DNA]</scope>
    <source>
        <strain evidence="4 5">KCTC 2396</strain>
    </source>
</reference>
<keyword evidence="2" id="KW-0732">Signal</keyword>
<organism evidence="4 5">
    <name type="scientific">Hahella chejuensis (strain KCTC 2396)</name>
    <dbReference type="NCBI Taxonomy" id="349521"/>
    <lineage>
        <taxon>Bacteria</taxon>
        <taxon>Pseudomonadati</taxon>
        <taxon>Pseudomonadota</taxon>
        <taxon>Gammaproteobacteria</taxon>
        <taxon>Oceanospirillales</taxon>
        <taxon>Hahellaceae</taxon>
        <taxon>Hahella</taxon>
    </lineage>
</organism>
<evidence type="ECO:0000313" key="5">
    <source>
        <dbReference type="Proteomes" id="UP000000238"/>
    </source>
</evidence>